<dbReference type="Gene3D" id="2.60.120.260">
    <property type="entry name" value="Galactose-binding domain-like"/>
    <property type="match status" value="1"/>
</dbReference>
<reference evidence="4" key="1">
    <citation type="submission" date="2023-06" db="EMBL/GenBank/DDBJ databases">
        <title>Genome-scale phylogeny and comparative genomics of the fungal order Sordariales.</title>
        <authorList>
            <consortium name="Lawrence Berkeley National Laboratory"/>
            <person name="Hensen N."/>
            <person name="Bonometti L."/>
            <person name="Westerberg I."/>
            <person name="Brannstrom I.O."/>
            <person name="Guillou S."/>
            <person name="Cros-Aarteil S."/>
            <person name="Calhoun S."/>
            <person name="Haridas S."/>
            <person name="Kuo A."/>
            <person name="Mondo S."/>
            <person name="Pangilinan J."/>
            <person name="Riley R."/>
            <person name="Labutti K."/>
            <person name="Andreopoulos B."/>
            <person name="Lipzen A."/>
            <person name="Chen C."/>
            <person name="Yanf M."/>
            <person name="Daum C."/>
            <person name="Ng V."/>
            <person name="Clum A."/>
            <person name="Steindorff A."/>
            <person name="Ohm R."/>
            <person name="Martin F."/>
            <person name="Silar P."/>
            <person name="Natvig D."/>
            <person name="Lalanne C."/>
            <person name="Gautier V."/>
            <person name="Ament-Velasquez S.L."/>
            <person name="Kruys A."/>
            <person name="Hutchinson M.I."/>
            <person name="Powell A.J."/>
            <person name="Barry K."/>
            <person name="Miller A.N."/>
            <person name="Grigoriev I.V."/>
            <person name="Debuchy R."/>
            <person name="Gladieux P."/>
            <person name="Thoren M.H."/>
            <person name="Johannesson H."/>
        </authorList>
    </citation>
    <scope>NUCLEOTIDE SEQUENCE</scope>
    <source>
        <strain evidence="4">8032-3</strain>
    </source>
</reference>
<evidence type="ECO:0000313" key="4">
    <source>
        <dbReference type="EMBL" id="KAK1764308.1"/>
    </source>
</evidence>
<organism evidence="4 5">
    <name type="scientific">Phialemonium atrogriseum</name>
    <dbReference type="NCBI Taxonomy" id="1093897"/>
    <lineage>
        <taxon>Eukaryota</taxon>
        <taxon>Fungi</taxon>
        <taxon>Dikarya</taxon>
        <taxon>Ascomycota</taxon>
        <taxon>Pezizomycotina</taxon>
        <taxon>Sordariomycetes</taxon>
        <taxon>Sordariomycetidae</taxon>
        <taxon>Cephalothecales</taxon>
        <taxon>Cephalothecaceae</taxon>
        <taxon>Phialemonium</taxon>
    </lineage>
</organism>
<dbReference type="PROSITE" id="PS50948">
    <property type="entry name" value="PAN"/>
    <property type="match status" value="1"/>
</dbReference>
<comment type="caution">
    <text evidence="4">The sequence shown here is derived from an EMBL/GenBank/DDBJ whole genome shotgun (WGS) entry which is preliminary data.</text>
</comment>
<evidence type="ECO:0000313" key="5">
    <source>
        <dbReference type="Proteomes" id="UP001244011"/>
    </source>
</evidence>
<protein>
    <recommendedName>
        <fullName evidence="3">Apple domain-containing protein</fullName>
    </recommendedName>
</protein>
<dbReference type="InterPro" id="IPR003609">
    <property type="entry name" value="Pan_app"/>
</dbReference>
<keyword evidence="5" id="KW-1185">Reference proteome</keyword>
<feature type="chain" id="PRO_5042618189" description="Apple domain-containing protein" evidence="2">
    <location>
        <begin position="23"/>
        <end position="319"/>
    </location>
</feature>
<feature type="domain" description="Apple" evidence="3">
    <location>
        <begin position="236"/>
        <end position="314"/>
    </location>
</feature>
<dbReference type="Proteomes" id="UP001244011">
    <property type="component" value="Unassembled WGS sequence"/>
</dbReference>
<evidence type="ECO:0000256" key="2">
    <source>
        <dbReference type="SAM" id="SignalP"/>
    </source>
</evidence>
<dbReference type="GeneID" id="85315028"/>
<evidence type="ECO:0000256" key="1">
    <source>
        <dbReference type="SAM" id="MobiDB-lite"/>
    </source>
</evidence>
<name>A0AAJ0FIF0_9PEZI</name>
<feature type="signal peptide" evidence="2">
    <location>
        <begin position="1"/>
        <end position="22"/>
    </location>
</feature>
<accession>A0AAJ0FIF0</accession>
<dbReference type="EMBL" id="MU839021">
    <property type="protein sequence ID" value="KAK1764308.1"/>
    <property type="molecule type" value="Genomic_DNA"/>
</dbReference>
<keyword evidence="2" id="KW-0732">Signal</keyword>
<feature type="compositionally biased region" description="Low complexity" evidence="1">
    <location>
        <begin position="38"/>
        <end position="53"/>
    </location>
</feature>
<dbReference type="AlphaFoldDB" id="A0AAJ0FIF0"/>
<evidence type="ECO:0000259" key="3">
    <source>
        <dbReference type="PROSITE" id="PS50948"/>
    </source>
</evidence>
<dbReference type="RefSeq" id="XP_060280521.1">
    <property type="nucleotide sequence ID" value="XM_060431841.1"/>
</dbReference>
<feature type="region of interest" description="Disordered" evidence="1">
    <location>
        <begin position="27"/>
        <end position="61"/>
    </location>
</feature>
<sequence length="319" mass="34085">MVFFPKVIAFAVTSLVYVGVNAKPCPPVTPSSSATSGPTVSETLTPTSTPSPTNVLENPSLEIPREVPGGTVWDGAPWTFGPSDDPNVPSVQVREQDGTIPAHSGDYYVFANIPIRYQPTSFSQALSGLDTAHQYTLTYYWGITTKQEIHDGSCYAQVSLGDQIVDTARIHRNTAYEYHQYNIVFTPPYSTALLTFTLSCDGGYFYGTELLFDDITLTPSTPACTAVNPPPSGATCGALGNAQNAYSSLIANRGDSSSAANCALSCTQTPLCQLFAYQGGDNGAFRGCNLYSADIATIMFVPLTYGLAYYDIGCFHCPA</sequence>
<gene>
    <name evidence="4" type="ORF">QBC33DRAFT_595674</name>
</gene>
<proteinExistence type="predicted"/>